<keyword evidence="10" id="KW-1185">Reference proteome</keyword>
<keyword evidence="5 8" id="KW-1133">Transmembrane helix</keyword>
<keyword evidence="3 8" id="KW-0812">Transmembrane</keyword>
<feature type="transmembrane region" description="Helical" evidence="8">
    <location>
        <begin position="280"/>
        <end position="303"/>
    </location>
</feature>
<feature type="transmembrane region" description="Helical" evidence="8">
    <location>
        <begin position="376"/>
        <end position="398"/>
    </location>
</feature>
<keyword evidence="4" id="KW-0813">Transport</keyword>
<accession>A0A9Q1CGQ4</accession>
<comment type="caution">
    <text evidence="9">The sequence shown here is derived from an EMBL/GenBank/DDBJ whole genome shotgun (WGS) entry which is preliminary data.</text>
</comment>
<comment type="similarity">
    <text evidence="2">Belongs to the bile acid:sodium symporter (BASS) (TC 2.A.28) family.</text>
</comment>
<protein>
    <submittedName>
        <fullName evidence="9">Sodium/bile acid cotransporter 5</fullName>
    </submittedName>
</protein>
<dbReference type="AlphaFoldDB" id="A0A9Q1CGQ4"/>
<evidence type="ECO:0000313" key="10">
    <source>
        <dbReference type="Proteomes" id="UP001152320"/>
    </source>
</evidence>
<evidence type="ECO:0000256" key="8">
    <source>
        <dbReference type="SAM" id="Phobius"/>
    </source>
</evidence>
<feature type="transmembrane region" description="Helical" evidence="8">
    <location>
        <begin position="109"/>
        <end position="129"/>
    </location>
</feature>
<dbReference type="Proteomes" id="UP001152320">
    <property type="component" value="Chromosome 3"/>
</dbReference>
<feature type="transmembrane region" description="Helical" evidence="8">
    <location>
        <begin position="309"/>
        <end position="330"/>
    </location>
</feature>
<sequence length="457" mass="50808">MHVEEQFVKIYEDRDGHIDIKISNLEKIIKLEIESKDTVVFEVLNGSVHFNPDEYEIHNGTLTVHLKGLQLGVSSLLLTVYDEHGKHVIKEEVRFTVKTLRVPRLIDAIFTYLLLPLIVVSCAGMGCKMEIEIIKMKLKKPVGILVGPVCQFICQPFFAFAISKFMKFDGLTALGLVTVGSCPGGGMSNMITLLIGADLIQSVTMTFTSNLCALAMLPLNMFIYGNHFMKKIVAEGGDGASFKIPITDIMFQIALLAGPVLIGMAIRYKLPKVAYYVNKSLGVLSLTLLLLTLGIGVYSNIYVFTTSSWQIMIGAALLPIFGFITGFLVARFLTRQPLDSSMTVSVETGVQNNLIAISMIKLAYPQPESDMMARMPIIVSITALSVGVGMVIASVPVHRFRKDRKEKRDKIKDLDDQYDRVTYRPVSTKERKLEMEHDIPPSYRDANGTGRDRETDV</sequence>
<dbReference type="InterPro" id="IPR002657">
    <property type="entry name" value="BilAc:Na_symport/Acr3"/>
</dbReference>
<feature type="compositionally biased region" description="Basic and acidic residues" evidence="7">
    <location>
        <begin position="425"/>
        <end position="439"/>
    </location>
</feature>
<dbReference type="Gene3D" id="1.20.1530.20">
    <property type="match status" value="1"/>
</dbReference>
<feature type="transmembrane region" description="Helical" evidence="8">
    <location>
        <begin position="249"/>
        <end position="268"/>
    </location>
</feature>
<feature type="transmembrane region" description="Helical" evidence="8">
    <location>
        <begin position="141"/>
        <end position="162"/>
    </location>
</feature>
<dbReference type="GO" id="GO:0015293">
    <property type="term" value="F:symporter activity"/>
    <property type="evidence" value="ECO:0007669"/>
    <property type="project" value="UniProtKB-KW"/>
</dbReference>
<dbReference type="Pfam" id="PF01758">
    <property type="entry name" value="SBF"/>
    <property type="match status" value="1"/>
</dbReference>
<evidence type="ECO:0000256" key="1">
    <source>
        <dbReference type="ARBA" id="ARBA00004141"/>
    </source>
</evidence>
<evidence type="ECO:0000256" key="7">
    <source>
        <dbReference type="SAM" id="MobiDB-lite"/>
    </source>
</evidence>
<gene>
    <name evidence="9" type="ORF">HOLleu_07923</name>
</gene>
<dbReference type="InterPro" id="IPR038770">
    <property type="entry name" value="Na+/solute_symporter_sf"/>
</dbReference>
<evidence type="ECO:0000256" key="3">
    <source>
        <dbReference type="ARBA" id="ARBA00022692"/>
    </source>
</evidence>
<dbReference type="PANTHER" id="PTHR10361">
    <property type="entry name" value="SODIUM-BILE ACID COTRANSPORTER"/>
    <property type="match status" value="1"/>
</dbReference>
<dbReference type="EMBL" id="JAIZAY010000003">
    <property type="protein sequence ID" value="KAJ8045007.1"/>
    <property type="molecule type" value="Genomic_DNA"/>
</dbReference>
<keyword evidence="4" id="KW-0769">Symport</keyword>
<name>A0A9Q1CGQ4_HOLLE</name>
<dbReference type="PANTHER" id="PTHR10361:SF65">
    <property type="entry name" value="ILEAL SODIUM_BILE ACID COTRANSPORTER"/>
    <property type="match status" value="1"/>
</dbReference>
<proteinExistence type="inferred from homology"/>
<evidence type="ECO:0000256" key="6">
    <source>
        <dbReference type="ARBA" id="ARBA00023136"/>
    </source>
</evidence>
<evidence type="ECO:0000313" key="9">
    <source>
        <dbReference type="EMBL" id="KAJ8045007.1"/>
    </source>
</evidence>
<organism evidence="9 10">
    <name type="scientific">Holothuria leucospilota</name>
    <name type="common">Black long sea cucumber</name>
    <name type="synonym">Mertensiothuria leucospilota</name>
    <dbReference type="NCBI Taxonomy" id="206669"/>
    <lineage>
        <taxon>Eukaryota</taxon>
        <taxon>Metazoa</taxon>
        <taxon>Echinodermata</taxon>
        <taxon>Eleutherozoa</taxon>
        <taxon>Echinozoa</taxon>
        <taxon>Holothuroidea</taxon>
        <taxon>Aspidochirotacea</taxon>
        <taxon>Aspidochirotida</taxon>
        <taxon>Holothuriidae</taxon>
        <taxon>Holothuria</taxon>
    </lineage>
</organism>
<feature type="transmembrane region" description="Helical" evidence="8">
    <location>
        <begin position="174"/>
        <end position="195"/>
    </location>
</feature>
<evidence type="ECO:0000256" key="5">
    <source>
        <dbReference type="ARBA" id="ARBA00022989"/>
    </source>
</evidence>
<feature type="region of interest" description="Disordered" evidence="7">
    <location>
        <begin position="425"/>
        <end position="457"/>
    </location>
</feature>
<feature type="transmembrane region" description="Helical" evidence="8">
    <location>
        <begin position="207"/>
        <end position="229"/>
    </location>
</feature>
<dbReference type="InterPro" id="IPR004710">
    <property type="entry name" value="Bilac:Na_transpt"/>
</dbReference>
<dbReference type="OrthoDB" id="203097at2759"/>
<dbReference type="GO" id="GO:0016020">
    <property type="term" value="C:membrane"/>
    <property type="evidence" value="ECO:0007669"/>
    <property type="project" value="UniProtKB-SubCell"/>
</dbReference>
<evidence type="ECO:0000256" key="4">
    <source>
        <dbReference type="ARBA" id="ARBA00022847"/>
    </source>
</evidence>
<evidence type="ECO:0000256" key="2">
    <source>
        <dbReference type="ARBA" id="ARBA00006528"/>
    </source>
</evidence>
<reference evidence="9" key="1">
    <citation type="submission" date="2021-10" db="EMBL/GenBank/DDBJ databases">
        <title>Tropical sea cucumber genome reveals ecological adaptation and Cuvierian tubules defense mechanism.</title>
        <authorList>
            <person name="Chen T."/>
        </authorList>
    </citation>
    <scope>NUCLEOTIDE SEQUENCE</scope>
    <source>
        <strain evidence="9">Nanhai2018</strain>
        <tissue evidence="9">Muscle</tissue>
    </source>
</reference>
<comment type="subcellular location">
    <subcellularLocation>
        <location evidence="1">Membrane</location>
        <topology evidence="1">Multi-pass membrane protein</topology>
    </subcellularLocation>
</comment>
<keyword evidence="6 8" id="KW-0472">Membrane</keyword>